<evidence type="ECO:0000256" key="1">
    <source>
        <dbReference type="SAM" id="Phobius"/>
    </source>
</evidence>
<organism evidence="2 3">
    <name type="scientific">Aquimarina celericrescens</name>
    <dbReference type="NCBI Taxonomy" id="1964542"/>
    <lineage>
        <taxon>Bacteria</taxon>
        <taxon>Pseudomonadati</taxon>
        <taxon>Bacteroidota</taxon>
        <taxon>Flavobacteriia</taxon>
        <taxon>Flavobacteriales</taxon>
        <taxon>Flavobacteriaceae</taxon>
        <taxon>Aquimarina</taxon>
    </lineage>
</organism>
<dbReference type="EMBL" id="JBHUHY010000030">
    <property type="protein sequence ID" value="MFD2188755.1"/>
    <property type="molecule type" value="Genomic_DNA"/>
</dbReference>
<feature type="transmembrane region" description="Helical" evidence="1">
    <location>
        <begin position="41"/>
        <end position="59"/>
    </location>
</feature>
<feature type="transmembrane region" description="Helical" evidence="1">
    <location>
        <begin position="135"/>
        <end position="157"/>
    </location>
</feature>
<protein>
    <recommendedName>
        <fullName evidence="4">Histidine kinase N-terminal 7TM region domain-containing protein</fullName>
    </recommendedName>
</protein>
<reference evidence="3" key="1">
    <citation type="journal article" date="2019" name="Int. J. Syst. Evol. Microbiol.">
        <title>The Global Catalogue of Microorganisms (GCM) 10K type strain sequencing project: providing services to taxonomists for standard genome sequencing and annotation.</title>
        <authorList>
            <consortium name="The Broad Institute Genomics Platform"/>
            <consortium name="The Broad Institute Genome Sequencing Center for Infectious Disease"/>
            <person name="Wu L."/>
            <person name="Ma J."/>
        </authorList>
    </citation>
    <scope>NUCLEOTIDE SEQUENCE [LARGE SCALE GENOMIC DNA]</scope>
    <source>
        <strain evidence="3">DT92</strain>
    </source>
</reference>
<name>A0ABW5B1N7_9FLAO</name>
<sequence length="164" mass="19270">MREFFGIRNNALLFNLFYLISFTYLLNTYRLVIKDSVRKKIVKYSIGTYITLFTINGFYENYLIESQTIPFIMASSFLILSVIFYFVEILGTEKVLHTKKNLLFWISVGLLLFYAGSIPFRIALNYYAKAGGFNFLFAINYLLIIILNLCFIIGFIWSNKKQLY</sequence>
<dbReference type="Proteomes" id="UP001597344">
    <property type="component" value="Unassembled WGS sequence"/>
</dbReference>
<gene>
    <name evidence="2" type="ORF">ACFSJT_18275</name>
</gene>
<accession>A0ABW5B1N7</accession>
<keyword evidence="1" id="KW-1133">Transmembrane helix</keyword>
<evidence type="ECO:0000313" key="2">
    <source>
        <dbReference type="EMBL" id="MFD2188755.1"/>
    </source>
</evidence>
<keyword evidence="3" id="KW-1185">Reference proteome</keyword>
<evidence type="ECO:0000313" key="3">
    <source>
        <dbReference type="Proteomes" id="UP001597344"/>
    </source>
</evidence>
<proteinExistence type="predicted"/>
<evidence type="ECO:0008006" key="4">
    <source>
        <dbReference type="Google" id="ProtNLM"/>
    </source>
</evidence>
<feature type="transmembrane region" description="Helical" evidence="1">
    <location>
        <begin position="102"/>
        <end position="123"/>
    </location>
</feature>
<feature type="transmembrane region" description="Helical" evidence="1">
    <location>
        <begin position="71"/>
        <end position="90"/>
    </location>
</feature>
<feature type="transmembrane region" description="Helical" evidence="1">
    <location>
        <begin position="12"/>
        <end position="29"/>
    </location>
</feature>
<keyword evidence="1" id="KW-0472">Membrane</keyword>
<keyword evidence="1" id="KW-0812">Transmembrane</keyword>
<comment type="caution">
    <text evidence="2">The sequence shown here is derived from an EMBL/GenBank/DDBJ whole genome shotgun (WGS) entry which is preliminary data.</text>
</comment>
<dbReference type="RefSeq" id="WP_378321781.1">
    <property type="nucleotide sequence ID" value="NZ_JBHUHY010000030.1"/>
</dbReference>